<comment type="caution">
    <text evidence="5">The sequence shown here is derived from an EMBL/GenBank/DDBJ whole genome shotgun (WGS) entry which is preliminary data.</text>
</comment>
<dbReference type="GO" id="GO:0016740">
    <property type="term" value="F:transferase activity"/>
    <property type="evidence" value="ECO:0007669"/>
    <property type="project" value="UniProtKB-KW"/>
</dbReference>
<organism evidence="5 6">
    <name type="scientific">Strigomonas culicis</name>
    <dbReference type="NCBI Taxonomy" id="28005"/>
    <lineage>
        <taxon>Eukaryota</taxon>
        <taxon>Discoba</taxon>
        <taxon>Euglenozoa</taxon>
        <taxon>Kinetoplastea</taxon>
        <taxon>Metakinetoplastina</taxon>
        <taxon>Trypanosomatida</taxon>
        <taxon>Trypanosomatidae</taxon>
        <taxon>Strigomonadinae</taxon>
        <taxon>Strigomonas</taxon>
    </lineage>
</organism>
<evidence type="ECO:0000313" key="6">
    <source>
        <dbReference type="Proteomes" id="UP000015354"/>
    </source>
</evidence>
<dbReference type="Proteomes" id="UP000015354">
    <property type="component" value="Unassembled WGS sequence"/>
</dbReference>
<keyword evidence="2" id="KW-0328">Glycosyltransferase</keyword>
<proteinExistence type="inferred from homology"/>
<gene>
    <name evidence="5" type="ORF">STCU_05905</name>
</gene>
<keyword evidence="6" id="KW-1185">Reference proteome</keyword>
<dbReference type="PANTHER" id="PTHR10730:SF53">
    <property type="entry name" value="GLYCOSYLTRANSFERASE 25 FAMILY MEMBER"/>
    <property type="match status" value="1"/>
</dbReference>
<reference evidence="5 6" key="1">
    <citation type="journal article" date="2013" name="PLoS ONE">
        <title>Predicting the Proteins of Angomonas deanei, Strigomonas culicis and Their Respective Endosymbionts Reveals New Aspects of the Trypanosomatidae Family.</title>
        <authorList>
            <person name="Motta M.C."/>
            <person name="Martins A.C."/>
            <person name="de Souza S.S."/>
            <person name="Catta-Preta C.M."/>
            <person name="Silva R."/>
            <person name="Klein C.C."/>
            <person name="de Almeida L.G."/>
            <person name="de Lima Cunha O."/>
            <person name="Ciapina L.P."/>
            <person name="Brocchi M."/>
            <person name="Colabardini A.C."/>
            <person name="de Araujo Lima B."/>
            <person name="Machado C.R."/>
            <person name="de Almeida Soares C.M."/>
            <person name="Probst C.M."/>
            <person name="de Menezes C.B."/>
            <person name="Thompson C.E."/>
            <person name="Bartholomeu D.C."/>
            <person name="Gradia D.F."/>
            <person name="Pavoni D.P."/>
            <person name="Grisard E.C."/>
            <person name="Fantinatti-Garboggini F."/>
            <person name="Marchini F.K."/>
            <person name="Rodrigues-Luiz G.F."/>
            <person name="Wagner G."/>
            <person name="Goldman G.H."/>
            <person name="Fietto J.L."/>
            <person name="Elias M.C."/>
            <person name="Goldman M.H."/>
            <person name="Sagot M.F."/>
            <person name="Pereira M."/>
            <person name="Stoco P.H."/>
            <person name="de Mendonca-Neto R.P."/>
            <person name="Teixeira S.M."/>
            <person name="Maciel T.E."/>
            <person name="de Oliveira Mendes T.A."/>
            <person name="Urmenyi T.P."/>
            <person name="de Souza W."/>
            <person name="Schenkman S."/>
            <person name="de Vasconcelos A.T."/>
        </authorList>
    </citation>
    <scope>NUCLEOTIDE SEQUENCE [LARGE SCALE GENOMIC DNA]</scope>
</reference>
<dbReference type="Pfam" id="PF01755">
    <property type="entry name" value="Glyco_transf_25"/>
    <property type="match status" value="1"/>
</dbReference>
<dbReference type="InterPro" id="IPR050757">
    <property type="entry name" value="Collagen_mod_GT25"/>
</dbReference>
<comment type="similarity">
    <text evidence="1">Belongs to the glycosyltransferase 25 family.</text>
</comment>
<keyword evidence="3 5" id="KW-0808">Transferase</keyword>
<evidence type="ECO:0000259" key="4">
    <source>
        <dbReference type="Pfam" id="PF01755"/>
    </source>
</evidence>
<protein>
    <submittedName>
        <fullName evidence="5">Glycosyltransferase family-like protein</fullName>
    </submittedName>
</protein>
<evidence type="ECO:0000256" key="3">
    <source>
        <dbReference type="ARBA" id="ARBA00022679"/>
    </source>
</evidence>
<dbReference type="EMBL" id="ATMH01005905">
    <property type="protein sequence ID" value="EPY27130.1"/>
    <property type="molecule type" value="Genomic_DNA"/>
</dbReference>
<dbReference type="PANTHER" id="PTHR10730">
    <property type="entry name" value="PROCOLLAGEN-LYSINE,2-OXOGLUTARATE 5-DIOXYGENASE/GLYCOSYLTRANSFERASE 25 FAMILY MEMBER"/>
    <property type="match status" value="1"/>
</dbReference>
<dbReference type="CDD" id="cd06532">
    <property type="entry name" value="Glyco_transf_25"/>
    <property type="match status" value="1"/>
</dbReference>
<evidence type="ECO:0000256" key="2">
    <source>
        <dbReference type="ARBA" id="ARBA00022676"/>
    </source>
</evidence>
<dbReference type="InterPro" id="IPR002654">
    <property type="entry name" value="Glyco_trans_25"/>
</dbReference>
<dbReference type="OrthoDB" id="47375at2759"/>
<name>S9VV63_9TRYP</name>
<evidence type="ECO:0000313" key="5">
    <source>
        <dbReference type="EMBL" id="EPY27130.1"/>
    </source>
</evidence>
<dbReference type="AlphaFoldDB" id="S9VV63"/>
<sequence length="285" mass="32211">MLRRCLPRRTIFDACYVLNLDRRPDRWQHTQQELQKAKLAKKFFTDATPAVAVERVSGVDGCTLDPAQLHRDGVLTDRGYERFQLPLEEKLFGMDLTRGAIGCALGHRAVWERIRARGQQCALVLEDDVEFHHRFSRVFADRWRQVPADWELVHLGGLDLLARGRPPRPYVAEGVRRAYQGHRELTAYVLNARGAARCLALSTPMTWQIDTHISEQLTEEEGAAPAGGVRDKYVADPVTYVLHPSLVIQVTAYGTDVQKKVADNPDLEDAARRMREFVGGGTSVR</sequence>
<evidence type="ECO:0000256" key="1">
    <source>
        <dbReference type="ARBA" id="ARBA00006721"/>
    </source>
</evidence>
<accession>S9VV63</accession>
<feature type="domain" description="Glycosyl transferase family 25" evidence="4">
    <location>
        <begin position="14"/>
        <end position="210"/>
    </location>
</feature>